<feature type="transmembrane region" description="Helical" evidence="6">
    <location>
        <begin position="428"/>
        <end position="451"/>
    </location>
</feature>
<feature type="transmembrane region" description="Helical" evidence="6">
    <location>
        <begin position="295"/>
        <end position="316"/>
    </location>
</feature>
<name>A0A9D9HEC3_9BACT</name>
<dbReference type="PANTHER" id="PTHR42770">
    <property type="entry name" value="AMINO ACID TRANSPORTER-RELATED"/>
    <property type="match status" value="1"/>
</dbReference>
<dbReference type="InterPro" id="IPR002293">
    <property type="entry name" value="AA/rel_permease1"/>
</dbReference>
<evidence type="ECO:0000313" key="8">
    <source>
        <dbReference type="Proteomes" id="UP000823637"/>
    </source>
</evidence>
<evidence type="ECO:0000256" key="2">
    <source>
        <dbReference type="ARBA" id="ARBA00022475"/>
    </source>
</evidence>
<dbReference type="GO" id="GO:0022857">
    <property type="term" value="F:transmembrane transporter activity"/>
    <property type="evidence" value="ECO:0007669"/>
    <property type="project" value="InterPro"/>
</dbReference>
<feature type="transmembrane region" description="Helical" evidence="6">
    <location>
        <begin position="370"/>
        <end position="392"/>
    </location>
</feature>
<feature type="transmembrane region" description="Helical" evidence="6">
    <location>
        <begin position="49"/>
        <end position="71"/>
    </location>
</feature>
<feature type="transmembrane region" description="Helical" evidence="6">
    <location>
        <begin position="347"/>
        <end position="364"/>
    </location>
</feature>
<feature type="transmembrane region" description="Helical" evidence="6">
    <location>
        <begin position="246"/>
        <end position="269"/>
    </location>
</feature>
<proteinExistence type="predicted"/>
<keyword evidence="4 6" id="KW-1133">Transmembrane helix</keyword>
<comment type="subcellular location">
    <subcellularLocation>
        <location evidence="1">Cell membrane</location>
        <topology evidence="1">Multi-pass membrane protein</topology>
    </subcellularLocation>
</comment>
<comment type="caution">
    <text evidence="7">The sequence shown here is derived from an EMBL/GenBank/DDBJ whole genome shotgun (WGS) entry which is preliminary data.</text>
</comment>
<evidence type="ECO:0000256" key="4">
    <source>
        <dbReference type="ARBA" id="ARBA00022989"/>
    </source>
</evidence>
<feature type="transmembrane region" description="Helical" evidence="6">
    <location>
        <begin position="404"/>
        <end position="422"/>
    </location>
</feature>
<feature type="transmembrane region" description="Helical" evidence="6">
    <location>
        <begin position="172"/>
        <end position="195"/>
    </location>
</feature>
<feature type="transmembrane region" description="Helical" evidence="6">
    <location>
        <begin position="138"/>
        <end position="160"/>
    </location>
</feature>
<evidence type="ECO:0000256" key="5">
    <source>
        <dbReference type="ARBA" id="ARBA00023136"/>
    </source>
</evidence>
<evidence type="ECO:0000256" key="3">
    <source>
        <dbReference type="ARBA" id="ARBA00022692"/>
    </source>
</evidence>
<reference evidence="7" key="2">
    <citation type="journal article" date="2021" name="PeerJ">
        <title>Extensive microbial diversity within the chicken gut microbiome revealed by metagenomics and culture.</title>
        <authorList>
            <person name="Gilroy R."/>
            <person name="Ravi A."/>
            <person name="Getino M."/>
            <person name="Pursley I."/>
            <person name="Horton D.L."/>
            <person name="Alikhan N.F."/>
            <person name="Baker D."/>
            <person name="Gharbi K."/>
            <person name="Hall N."/>
            <person name="Watson M."/>
            <person name="Adriaenssens E.M."/>
            <person name="Foster-Nyarko E."/>
            <person name="Jarju S."/>
            <person name="Secka A."/>
            <person name="Antonio M."/>
            <person name="Oren A."/>
            <person name="Chaudhuri R.R."/>
            <person name="La Ragione R."/>
            <person name="Hildebrand F."/>
            <person name="Pallen M.J."/>
        </authorList>
    </citation>
    <scope>NUCLEOTIDE SEQUENCE</scope>
    <source>
        <strain evidence="7">D3-1215</strain>
    </source>
</reference>
<dbReference type="InterPro" id="IPR050367">
    <property type="entry name" value="APC_superfamily"/>
</dbReference>
<dbReference type="PIRSF" id="PIRSF006060">
    <property type="entry name" value="AA_transporter"/>
    <property type="match status" value="1"/>
</dbReference>
<gene>
    <name evidence="7" type="ORF">IAC32_03020</name>
</gene>
<dbReference type="EMBL" id="JADIMR010000041">
    <property type="protein sequence ID" value="MBO8446702.1"/>
    <property type="molecule type" value="Genomic_DNA"/>
</dbReference>
<keyword evidence="2" id="KW-1003">Cell membrane</keyword>
<keyword evidence="3 6" id="KW-0812">Transmembrane</keyword>
<accession>A0A9D9HEC3</accession>
<dbReference type="GO" id="GO:0005886">
    <property type="term" value="C:plasma membrane"/>
    <property type="evidence" value="ECO:0007669"/>
    <property type="project" value="UniProtKB-SubCell"/>
</dbReference>
<sequence>MENNKPEQSYKRNLRPVDVWALALGAIIGWGCFVLPGDEFLPKAGPLGSAIGLVLGGVLVAIISFSYEYMVRKFPVSGGEFIYAKTSFGRTNAFICGWFLVLAYWSLVPLNATALAMISRYLFPGIIQVGYLYEVAGFEVYLGEILVASFFLILFAIINIKGVKSAGWMQTAVALTLVGTIVLITALILGLGVDWSNAEPLFAPERKWYGCIFAIVALAPWAYIGFDCIPQAAEEYNFSHKKTRSIMLSAILMAAFFYVCITLVTAVGIKPWQLLLDDKPFWATGLVVQVRLGKIGLFILGVAMFCAVVSGINAFFISTSRLMHAMAKEKALPAVFGELHSKYRTPVTAILFVLLLSLIAPWFGRKVLSWVVDMTSVGGAIGFFYTCASAILVSYKNKDYGHTVLAVIGTAVSVWFMSLLLVPGMPGFLYPEAFVCLGIWILLGIIFYITIYPKYINNKKS</sequence>
<evidence type="ECO:0000256" key="1">
    <source>
        <dbReference type="ARBA" id="ARBA00004651"/>
    </source>
</evidence>
<dbReference type="Pfam" id="PF13520">
    <property type="entry name" value="AA_permease_2"/>
    <property type="match status" value="1"/>
</dbReference>
<dbReference type="AlphaFoldDB" id="A0A9D9HEC3"/>
<reference evidence="7" key="1">
    <citation type="submission" date="2020-10" db="EMBL/GenBank/DDBJ databases">
        <authorList>
            <person name="Gilroy R."/>
        </authorList>
    </citation>
    <scope>NUCLEOTIDE SEQUENCE</scope>
    <source>
        <strain evidence="7">D3-1215</strain>
    </source>
</reference>
<dbReference type="Gene3D" id="1.20.1740.10">
    <property type="entry name" value="Amino acid/polyamine transporter I"/>
    <property type="match status" value="1"/>
</dbReference>
<feature type="transmembrane region" description="Helical" evidence="6">
    <location>
        <begin position="20"/>
        <end position="37"/>
    </location>
</feature>
<feature type="transmembrane region" description="Helical" evidence="6">
    <location>
        <begin position="92"/>
        <end position="118"/>
    </location>
</feature>
<evidence type="ECO:0000256" key="6">
    <source>
        <dbReference type="SAM" id="Phobius"/>
    </source>
</evidence>
<keyword evidence="5 6" id="KW-0472">Membrane</keyword>
<protein>
    <submittedName>
        <fullName evidence="7">APC family permease</fullName>
    </submittedName>
</protein>
<organism evidence="7 8">
    <name type="scientific">Candidatus Enterocola intestinipullorum</name>
    <dbReference type="NCBI Taxonomy" id="2840783"/>
    <lineage>
        <taxon>Bacteria</taxon>
        <taxon>Pseudomonadati</taxon>
        <taxon>Bacteroidota</taxon>
        <taxon>Bacteroidia</taxon>
        <taxon>Bacteroidales</taxon>
        <taxon>Candidatus Enterocola</taxon>
    </lineage>
</organism>
<dbReference type="Proteomes" id="UP000823637">
    <property type="component" value="Unassembled WGS sequence"/>
</dbReference>
<dbReference type="PANTHER" id="PTHR42770:SF7">
    <property type="entry name" value="MEMBRANE PROTEIN"/>
    <property type="match status" value="1"/>
</dbReference>
<feature type="transmembrane region" description="Helical" evidence="6">
    <location>
        <begin position="207"/>
        <end position="226"/>
    </location>
</feature>
<evidence type="ECO:0000313" key="7">
    <source>
        <dbReference type="EMBL" id="MBO8446702.1"/>
    </source>
</evidence>